<gene>
    <name evidence="5" type="ORF">D7318_04375</name>
    <name evidence="4" type="ORF">D7319_05280</name>
</gene>
<accession>A0A3A9WU98</accession>
<dbReference type="Proteomes" id="UP000268652">
    <property type="component" value="Unassembled WGS sequence"/>
</dbReference>
<evidence type="ECO:0000313" key="4">
    <source>
        <dbReference type="EMBL" id="RKN11366.1"/>
    </source>
</evidence>
<name>A0A3A9WU98_9ACTN</name>
<organism evidence="4 7">
    <name type="scientific">Streptomyces radicis</name>
    <dbReference type="NCBI Taxonomy" id="1750517"/>
    <lineage>
        <taxon>Bacteria</taxon>
        <taxon>Bacillati</taxon>
        <taxon>Actinomycetota</taxon>
        <taxon>Actinomycetes</taxon>
        <taxon>Kitasatosporales</taxon>
        <taxon>Streptomycetaceae</taxon>
        <taxon>Streptomyces</taxon>
    </lineage>
</organism>
<protein>
    <submittedName>
        <fullName evidence="4">Uncharacterized protein</fullName>
    </submittedName>
</protein>
<feature type="transmembrane region" description="Helical" evidence="2">
    <location>
        <begin position="60"/>
        <end position="79"/>
    </location>
</feature>
<evidence type="ECO:0000313" key="6">
    <source>
        <dbReference type="Proteomes" id="UP000268652"/>
    </source>
</evidence>
<sequence length="84" mass="8592">MRVWVGIALAVAAVIALFVPAAVANGEPDDGRADAVVEERRERRDAESHAARPGGEVLPVLPLGAGLACLGLGIGALGLRLRNS</sequence>
<dbReference type="Proteomes" id="UP000275024">
    <property type="component" value="Unassembled WGS sequence"/>
</dbReference>
<proteinExistence type="predicted"/>
<keyword evidence="2" id="KW-0472">Membrane</keyword>
<comment type="caution">
    <text evidence="4">The sequence shown here is derived from an EMBL/GenBank/DDBJ whole genome shotgun (WGS) entry which is preliminary data.</text>
</comment>
<reference evidence="6 7" key="1">
    <citation type="submission" date="2018-09" db="EMBL/GenBank/DDBJ databases">
        <title>Streptomyces sp. nov. DS1-2, an endophytic actinomycete isolated from roots of Dendrobium scabrilingue.</title>
        <authorList>
            <person name="Kuncharoen N."/>
            <person name="Kudo T."/>
            <person name="Ohkuma M."/>
            <person name="Yuki M."/>
            <person name="Tanasupawat S."/>
        </authorList>
    </citation>
    <scope>NUCLEOTIDE SEQUENCE [LARGE SCALE GENOMIC DNA]</scope>
    <source>
        <strain evidence="4 7">AZ1-7</strain>
        <strain evidence="5 6">DS1-2</strain>
    </source>
</reference>
<dbReference type="AlphaFoldDB" id="A0A3A9WU98"/>
<evidence type="ECO:0000256" key="3">
    <source>
        <dbReference type="SAM" id="SignalP"/>
    </source>
</evidence>
<feature type="region of interest" description="Disordered" evidence="1">
    <location>
        <begin position="24"/>
        <end position="51"/>
    </location>
</feature>
<dbReference type="EMBL" id="RBDY01000002">
    <property type="protein sequence ID" value="RKN26612.1"/>
    <property type="molecule type" value="Genomic_DNA"/>
</dbReference>
<evidence type="ECO:0000256" key="2">
    <source>
        <dbReference type="SAM" id="Phobius"/>
    </source>
</evidence>
<evidence type="ECO:0000313" key="7">
    <source>
        <dbReference type="Proteomes" id="UP000275024"/>
    </source>
</evidence>
<keyword evidence="2" id="KW-1133">Transmembrane helix</keyword>
<keyword evidence="2" id="KW-0812">Transmembrane</keyword>
<dbReference type="EMBL" id="RBDX01000003">
    <property type="protein sequence ID" value="RKN11366.1"/>
    <property type="molecule type" value="Genomic_DNA"/>
</dbReference>
<feature type="chain" id="PRO_5017330504" evidence="3">
    <location>
        <begin position="25"/>
        <end position="84"/>
    </location>
</feature>
<keyword evidence="6" id="KW-1185">Reference proteome</keyword>
<feature type="signal peptide" evidence="3">
    <location>
        <begin position="1"/>
        <end position="24"/>
    </location>
</feature>
<feature type="compositionally biased region" description="Basic and acidic residues" evidence="1">
    <location>
        <begin position="29"/>
        <end position="50"/>
    </location>
</feature>
<evidence type="ECO:0000256" key="1">
    <source>
        <dbReference type="SAM" id="MobiDB-lite"/>
    </source>
</evidence>
<evidence type="ECO:0000313" key="5">
    <source>
        <dbReference type="EMBL" id="RKN26612.1"/>
    </source>
</evidence>
<keyword evidence="3" id="KW-0732">Signal</keyword>